<keyword evidence="1" id="KW-1133">Transmembrane helix</keyword>
<comment type="caution">
    <text evidence="2">The sequence shown here is derived from an EMBL/GenBank/DDBJ whole genome shotgun (WGS) entry which is preliminary data.</text>
</comment>
<dbReference type="Proteomes" id="UP000230390">
    <property type="component" value="Unassembled WGS sequence"/>
</dbReference>
<proteinExistence type="predicted"/>
<evidence type="ECO:0000313" key="2">
    <source>
        <dbReference type="EMBL" id="PIL43285.1"/>
    </source>
</evidence>
<protein>
    <recommendedName>
        <fullName evidence="4">Phosphatidic acid phosphatase type 2/haloperoxidase domain-containing protein</fullName>
    </recommendedName>
</protein>
<evidence type="ECO:0000313" key="3">
    <source>
        <dbReference type="Proteomes" id="UP000230390"/>
    </source>
</evidence>
<feature type="transmembrane region" description="Helical" evidence="1">
    <location>
        <begin position="125"/>
        <end position="146"/>
    </location>
</feature>
<organism evidence="2 3">
    <name type="scientific">Massilia eurypsychrophila</name>
    <dbReference type="NCBI Taxonomy" id="1485217"/>
    <lineage>
        <taxon>Bacteria</taxon>
        <taxon>Pseudomonadati</taxon>
        <taxon>Pseudomonadota</taxon>
        <taxon>Betaproteobacteria</taxon>
        <taxon>Burkholderiales</taxon>
        <taxon>Oxalobacteraceae</taxon>
        <taxon>Telluria group</taxon>
        <taxon>Massilia</taxon>
    </lineage>
</organism>
<reference evidence="2 3" key="1">
    <citation type="submission" date="2017-10" db="EMBL/GenBank/DDBJ databases">
        <title>Massilia psychrophilum sp. nov., a novel purple-pigmented bacterium isolated from Tianshan glacier, Xinjiang Municipality, China.</title>
        <authorList>
            <person name="Wang H."/>
        </authorList>
    </citation>
    <scope>NUCLEOTIDE SEQUENCE [LARGE SCALE GENOMIC DNA]</scope>
    <source>
        <strain evidence="2 3">JCM 30074</strain>
    </source>
</reference>
<name>A0A2G8TB64_9BURK</name>
<feature type="transmembrane region" description="Helical" evidence="1">
    <location>
        <begin position="72"/>
        <end position="89"/>
    </location>
</feature>
<gene>
    <name evidence="2" type="ORF">CR105_19930</name>
</gene>
<dbReference type="OrthoDB" id="8590768at2"/>
<evidence type="ECO:0008006" key="4">
    <source>
        <dbReference type="Google" id="ProtNLM"/>
    </source>
</evidence>
<feature type="transmembrane region" description="Helical" evidence="1">
    <location>
        <begin position="36"/>
        <end position="60"/>
    </location>
</feature>
<sequence length="198" mass="20827">MAYWDTFLHLGDISLTLAAAAGITAWLLAARAWRVAFWWSVLFVACIGLVGASKIAYIAWGNALPALDFKAASGHAAGITAIAPLLFYLPIRHRGAAARAAATAGGLALGVLMGVLLVASDEHSAAEALAGWTLGATVSLGGIWLAGELPLQRPAHGLLCLAVVFLTAAWMMRSFPFGYLMYRTARFLSGNSVPFPWG</sequence>
<feature type="transmembrane region" description="Helical" evidence="1">
    <location>
        <begin position="6"/>
        <end position="29"/>
    </location>
</feature>
<dbReference type="RefSeq" id="WP_099791424.1">
    <property type="nucleotide sequence ID" value="NZ_JBHLYV010000018.1"/>
</dbReference>
<feature type="transmembrane region" description="Helical" evidence="1">
    <location>
        <begin position="96"/>
        <end position="119"/>
    </location>
</feature>
<keyword evidence="3" id="KW-1185">Reference proteome</keyword>
<dbReference type="AlphaFoldDB" id="A0A2G8TB64"/>
<keyword evidence="1" id="KW-0812">Transmembrane</keyword>
<dbReference type="EMBL" id="PDOC01000015">
    <property type="protein sequence ID" value="PIL43285.1"/>
    <property type="molecule type" value="Genomic_DNA"/>
</dbReference>
<accession>A0A2G8TB64</accession>
<evidence type="ECO:0000256" key="1">
    <source>
        <dbReference type="SAM" id="Phobius"/>
    </source>
</evidence>
<keyword evidence="1" id="KW-0472">Membrane</keyword>
<feature type="transmembrane region" description="Helical" evidence="1">
    <location>
        <begin position="158"/>
        <end position="182"/>
    </location>
</feature>